<keyword evidence="4" id="KW-0963">Cytoplasm</keyword>
<protein>
    <recommendedName>
        <fullName evidence="9">Microtubule-associated protein</fullName>
    </recommendedName>
</protein>
<evidence type="ECO:0000256" key="3">
    <source>
        <dbReference type="ARBA" id="ARBA00022701"/>
    </source>
</evidence>
<evidence type="ECO:0000256" key="6">
    <source>
        <dbReference type="SAM" id="MobiDB-lite"/>
    </source>
</evidence>
<name>A0ABR0UDI2_REHGL</name>
<evidence type="ECO:0008006" key="9">
    <source>
        <dbReference type="Google" id="ProtNLM"/>
    </source>
</evidence>
<feature type="compositionally biased region" description="Polar residues" evidence="6">
    <location>
        <begin position="1"/>
        <end position="16"/>
    </location>
</feature>
<feature type="region of interest" description="Disordered" evidence="6">
    <location>
        <begin position="579"/>
        <end position="602"/>
    </location>
</feature>
<evidence type="ECO:0000256" key="4">
    <source>
        <dbReference type="ARBA" id="ARBA00023212"/>
    </source>
</evidence>
<proteinExistence type="inferred from homology"/>
<evidence type="ECO:0000313" key="7">
    <source>
        <dbReference type="EMBL" id="KAK6120575.1"/>
    </source>
</evidence>
<sequence>MHYSGGENSASAQTSLEDSKDYDCDQASATQQASHNRYIYQGLEMESTCGSLLFELQKIWDEVGEADNERDKMLFELEQECLDAYKRKVDQASRCRAQLRQAVADAEAQLADIYAALGDRPVHMNKSSGSLKKELHAIMPQLEDMKKKRNERKSQFAEVLKQINSISKELSGSTEDNLTTMIIDEHDLSMKRLDDLQSQLLLLQKEKGERLRQVLDQLNVLNALCMVLGMDFKSTVCSVHPTLGDSSGTKSISADTIKSLSATICRLKDVKLQRMQRVHIFSSQVFAKQFIQLSYLLHFQLQELAMTMVELWNLMDTPVEEQHMFQSVTRTIAAAENEITEPNSLSLEFIDNAETEVMRLQEMKMSKIKEVISRKREILEEICRGAHMVVDGQFGTDLSVESIESGAISPSDLLEQLEFQISKVKGKLSVEKRFLKRFKNGWLLVKRKAGWRSTIGGTHLMLKRAEKARVIVNKIPGKWLAFQHRNGDYSWKKISIRKGTIKLAVVQLLTNDLVAMVDALKSKAKTWEKERKTEFLYDGVGLISMIDEYCELKHLKEQERQKQRDQKKLQGQLMTEQEAIYGSKPSPSKSSNKSFRPSTGGAANKRFSLGGAVLQNTLTDKSSLPSRSLLKNKSNSSNRQPSYSHHHSGFVIAHSSGKNVTKKKKNNGGGPVKQHSSNASNSQKHAEFLTLRKALSPISSLCSNIISCNFEDQNAKTGEFKDTQTAYKTPSATPTKNRYLLMMRTERAKTMPIPLPATPPTMSNAMQTATTPFTPGIRGVEEVEYSYEERRAGFVSTKLHSRPLSLV</sequence>
<evidence type="ECO:0000313" key="8">
    <source>
        <dbReference type="Proteomes" id="UP001318860"/>
    </source>
</evidence>
<gene>
    <name evidence="7" type="ORF">DH2020_045682</name>
</gene>
<keyword evidence="5" id="KW-0175">Coiled coil</keyword>
<accession>A0ABR0UDI2</accession>
<dbReference type="PANTHER" id="PTHR19321">
    <property type="entry name" value="PROTEIN REGULATOR OF CYTOKINESIS 1 PRC1-RELATED"/>
    <property type="match status" value="1"/>
</dbReference>
<dbReference type="InterPro" id="IPR007145">
    <property type="entry name" value="MAP65_Ase1_PRC1"/>
</dbReference>
<dbReference type="PANTHER" id="PTHR19321:SF7">
    <property type="entry name" value="65-KDA MICROTUBULE-ASSOCIATED PROTEIN 3"/>
    <property type="match status" value="1"/>
</dbReference>
<feature type="compositionally biased region" description="Low complexity" evidence="6">
    <location>
        <begin position="623"/>
        <end position="639"/>
    </location>
</feature>
<dbReference type="Gene3D" id="1.20.58.1520">
    <property type="match status" value="1"/>
</dbReference>
<comment type="similarity">
    <text evidence="2">Belongs to the MAP65/ASE1 family.</text>
</comment>
<evidence type="ECO:0000256" key="2">
    <source>
        <dbReference type="ARBA" id="ARBA00006187"/>
    </source>
</evidence>
<evidence type="ECO:0000256" key="1">
    <source>
        <dbReference type="ARBA" id="ARBA00004245"/>
    </source>
</evidence>
<feature type="region of interest" description="Disordered" evidence="6">
    <location>
        <begin position="623"/>
        <end position="684"/>
    </location>
</feature>
<dbReference type="Proteomes" id="UP001318860">
    <property type="component" value="Unassembled WGS sequence"/>
</dbReference>
<feature type="coiled-coil region" evidence="5">
    <location>
        <begin position="82"/>
        <end position="116"/>
    </location>
</feature>
<keyword evidence="8" id="KW-1185">Reference proteome</keyword>
<comment type="caution">
    <text evidence="7">The sequence shown here is derived from an EMBL/GenBank/DDBJ whole genome shotgun (WGS) entry which is preliminary data.</text>
</comment>
<feature type="compositionally biased region" description="Low complexity" evidence="6">
    <location>
        <begin position="583"/>
        <end position="598"/>
    </location>
</feature>
<organism evidence="7 8">
    <name type="scientific">Rehmannia glutinosa</name>
    <name type="common">Chinese foxglove</name>
    <dbReference type="NCBI Taxonomy" id="99300"/>
    <lineage>
        <taxon>Eukaryota</taxon>
        <taxon>Viridiplantae</taxon>
        <taxon>Streptophyta</taxon>
        <taxon>Embryophyta</taxon>
        <taxon>Tracheophyta</taxon>
        <taxon>Spermatophyta</taxon>
        <taxon>Magnoliopsida</taxon>
        <taxon>eudicotyledons</taxon>
        <taxon>Gunneridae</taxon>
        <taxon>Pentapetalae</taxon>
        <taxon>asterids</taxon>
        <taxon>lamiids</taxon>
        <taxon>Lamiales</taxon>
        <taxon>Orobanchaceae</taxon>
        <taxon>Rehmannieae</taxon>
        <taxon>Rehmannia</taxon>
    </lineage>
</organism>
<evidence type="ECO:0000256" key="5">
    <source>
        <dbReference type="SAM" id="Coils"/>
    </source>
</evidence>
<comment type="subcellular location">
    <subcellularLocation>
        <location evidence="1">Cytoplasm</location>
        <location evidence="1">Cytoskeleton</location>
    </subcellularLocation>
</comment>
<reference evidence="7 8" key="1">
    <citation type="journal article" date="2021" name="Comput. Struct. Biotechnol. J.">
        <title>De novo genome assembly of the potent medicinal plant Rehmannia glutinosa using nanopore technology.</title>
        <authorList>
            <person name="Ma L."/>
            <person name="Dong C."/>
            <person name="Song C."/>
            <person name="Wang X."/>
            <person name="Zheng X."/>
            <person name="Niu Y."/>
            <person name="Chen S."/>
            <person name="Feng W."/>
        </authorList>
    </citation>
    <scope>NUCLEOTIDE SEQUENCE [LARGE SCALE GENOMIC DNA]</scope>
    <source>
        <strain evidence="7">DH-2019</strain>
    </source>
</reference>
<dbReference type="Pfam" id="PF03999">
    <property type="entry name" value="MAP65_ASE1"/>
    <property type="match status" value="3"/>
</dbReference>
<keyword evidence="3" id="KW-0493">Microtubule</keyword>
<dbReference type="EMBL" id="JABTTQ020003053">
    <property type="protein sequence ID" value="KAK6120575.1"/>
    <property type="molecule type" value="Genomic_DNA"/>
</dbReference>
<feature type="region of interest" description="Disordered" evidence="6">
    <location>
        <begin position="1"/>
        <end position="27"/>
    </location>
</feature>
<keyword evidence="4" id="KW-0206">Cytoskeleton</keyword>
<feature type="compositionally biased region" description="Polar residues" evidence="6">
    <location>
        <begin position="674"/>
        <end position="683"/>
    </location>
</feature>